<reference evidence="1" key="1">
    <citation type="submission" date="2022-10" db="EMBL/GenBank/DDBJ databases">
        <title>Genome Sequence of Xylaria curta.</title>
        <authorList>
            <person name="Buettner E."/>
        </authorList>
    </citation>
    <scope>NUCLEOTIDE SEQUENCE</scope>
    <source>
        <strain evidence="1">Babe10</strain>
    </source>
</reference>
<keyword evidence="2" id="KW-1185">Reference proteome</keyword>
<dbReference type="EMBL" id="JAPDGR010005683">
    <property type="protein sequence ID" value="KAJ2965300.1"/>
    <property type="molecule type" value="Genomic_DNA"/>
</dbReference>
<sequence>MASPQWTRPDCEAIARYVFEKTKTPALCLLHSAVASQYGLRWPTMTVVDIGFEKVDVTCIYDSNIVSHKDLGFPTPVREISGGEVFTQKLLSLLKDKKFTYEMAEQLKKSPICEILPYAPDLPELMELPTETQPVASQGAAQPAMHADAPKITEPTKPVFNADNDTENGETKEADEGVLDVANIVTSGNTREFLAKREKEKAEKAKTKKQGKDQLISLRRSRT</sequence>
<comment type="caution">
    <text evidence="1">The sequence shown here is derived from an EMBL/GenBank/DDBJ whole genome shotgun (WGS) entry which is preliminary data.</text>
</comment>
<organism evidence="1 2">
    <name type="scientific">Xylaria curta</name>
    <dbReference type="NCBI Taxonomy" id="42375"/>
    <lineage>
        <taxon>Eukaryota</taxon>
        <taxon>Fungi</taxon>
        <taxon>Dikarya</taxon>
        <taxon>Ascomycota</taxon>
        <taxon>Pezizomycotina</taxon>
        <taxon>Sordariomycetes</taxon>
        <taxon>Xylariomycetidae</taxon>
        <taxon>Xylariales</taxon>
        <taxon>Xylariaceae</taxon>
        <taxon>Xylaria</taxon>
    </lineage>
</organism>
<evidence type="ECO:0000313" key="1">
    <source>
        <dbReference type="EMBL" id="KAJ2965300.1"/>
    </source>
</evidence>
<gene>
    <name evidence="1" type="ORF">NUW58_g10909</name>
</gene>
<accession>A0ACC1ME82</accession>
<dbReference type="Proteomes" id="UP001143856">
    <property type="component" value="Unassembled WGS sequence"/>
</dbReference>
<protein>
    <submittedName>
        <fullName evidence="1">Uncharacterized protein</fullName>
    </submittedName>
</protein>
<evidence type="ECO:0000313" key="2">
    <source>
        <dbReference type="Proteomes" id="UP001143856"/>
    </source>
</evidence>
<proteinExistence type="predicted"/>
<name>A0ACC1ME82_9PEZI</name>